<reference evidence="1" key="2">
    <citation type="journal article" date="2022" name="New Phytol.">
        <title>Evolutionary transition to the ectomycorrhizal habit in the genomes of a hyperdiverse lineage of mushroom-forming fungi.</title>
        <authorList>
            <person name="Looney B."/>
            <person name="Miyauchi S."/>
            <person name="Morin E."/>
            <person name="Drula E."/>
            <person name="Courty P.E."/>
            <person name="Kohler A."/>
            <person name="Kuo A."/>
            <person name="LaButti K."/>
            <person name="Pangilinan J."/>
            <person name="Lipzen A."/>
            <person name="Riley R."/>
            <person name="Andreopoulos W."/>
            <person name="He G."/>
            <person name="Johnson J."/>
            <person name="Nolan M."/>
            <person name="Tritt A."/>
            <person name="Barry K.W."/>
            <person name="Grigoriev I.V."/>
            <person name="Nagy L.G."/>
            <person name="Hibbett D."/>
            <person name="Henrissat B."/>
            <person name="Matheny P.B."/>
            <person name="Labbe J."/>
            <person name="Martin F.M."/>
        </authorList>
    </citation>
    <scope>NUCLEOTIDE SEQUENCE</scope>
    <source>
        <strain evidence="1">HHB10654</strain>
    </source>
</reference>
<proteinExistence type="predicted"/>
<protein>
    <submittedName>
        <fullName evidence="1">Uncharacterized protein</fullName>
    </submittedName>
</protein>
<dbReference type="Proteomes" id="UP000814140">
    <property type="component" value="Unassembled WGS sequence"/>
</dbReference>
<sequence length="306" mass="31181">MMKSFALLTVFATVALAQSNPLIPTGISNGCSTFLESLNNDTSLAQCTQPLITASSQFGPSSNATGPPSAAAISSALNTICATSSSCPDTIIRTQLASFYAACQAELTSSPNSDVLRTYDVLYALTPLKQAVCSKDDSGKYCATSLSTGSNTTARIANVGGADLTKTLFTTVGGTVKRDAAQVALIPNVTTYRQNNLVFLFLQPSLPSSELCVSCTRNIVTAYTTWETTVPYAPGLTNSPLLGGQPDLYNAITSTCGASFLSGSVQAAGGGLSGGLLGAAPRSVDSQVALVGSFLGALAVGIVSAL</sequence>
<evidence type="ECO:0000313" key="1">
    <source>
        <dbReference type="EMBL" id="KAI0056866.1"/>
    </source>
</evidence>
<organism evidence="1 2">
    <name type="scientific">Artomyces pyxidatus</name>
    <dbReference type="NCBI Taxonomy" id="48021"/>
    <lineage>
        <taxon>Eukaryota</taxon>
        <taxon>Fungi</taxon>
        <taxon>Dikarya</taxon>
        <taxon>Basidiomycota</taxon>
        <taxon>Agaricomycotina</taxon>
        <taxon>Agaricomycetes</taxon>
        <taxon>Russulales</taxon>
        <taxon>Auriscalpiaceae</taxon>
        <taxon>Artomyces</taxon>
    </lineage>
</organism>
<keyword evidence="2" id="KW-1185">Reference proteome</keyword>
<reference evidence="1" key="1">
    <citation type="submission" date="2021-03" db="EMBL/GenBank/DDBJ databases">
        <authorList>
            <consortium name="DOE Joint Genome Institute"/>
            <person name="Ahrendt S."/>
            <person name="Looney B.P."/>
            <person name="Miyauchi S."/>
            <person name="Morin E."/>
            <person name="Drula E."/>
            <person name="Courty P.E."/>
            <person name="Chicoki N."/>
            <person name="Fauchery L."/>
            <person name="Kohler A."/>
            <person name="Kuo A."/>
            <person name="Labutti K."/>
            <person name="Pangilinan J."/>
            <person name="Lipzen A."/>
            <person name="Riley R."/>
            <person name="Andreopoulos W."/>
            <person name="He G."/>
            <person name="Johnson J."/>
            <person name="Barry K.W."/>
            <person name="Grigoriev I.V."/>
            <person name="Nagy L."/>
            <person name="Hibbett D."/>
            <person name="Henrissat B."/>
            <person name="Matheny P.B."/>
            <person name="Labbe J."/>
            <person name="Martin F."/>
        </authorList>
    </citation>
    <scope>NUCLEOTIDE SEQUENCE</scope>
    <source>
        <strain evidence="1">HHB10654</strain>
    </source>
</reference>
<name>A0ACB8SM66_9AGAM</name>
<evidence type="ECO:0000313" key="2">
    <source>
        <dbReference type="Proteomes" id="UP000814140"/>
    </source>
</evidence>
<dbReference type="EMBL" id="MU277256">
    <property type="protein sequence ID" value="KAI0056866.1"/>
    <property type="molecule type" value="Genomic_DNA"/>
</dbReference>
<comment type="caution">
    <text evidence="1">The sequence shown here is derived from an EMBL/GenBank/DDBJ whole genome shotgun (WGS) entry which is preliminary data.</text>
</comment>
<gene>
    <name evidence="1" type="ORF">BV25DRAFT_1920610</name>
</gene>
<accession>A0ACB8SM66</accession>